<dbReference type="OrthoDB" id="4323953at2759"/>
<organism evidence="1 2">
    <name type="scientific">Penicillium egyptiacum</name>
    <dbReference type="NCBI Taxonomy" id="1303716"/>
    <lineage>
        <taxon>Eukaryota</taxon>
        <taxon>Fungi</taxon>
        <taxon>Dikarya</taxon>
        <taxon>Ascomycota</taxon>
        <taxon>Pezizomycotina</taxon>
        <taxon>Eurotiomycetes</taxon>
        <taxon>Eurotiomycetidae</taxon>
        <taxon>Eurotiales</taxon>
        <taxon>Aspergillaceae</taxon>
        <taxon>Penicillium</taxon>
    </lineage>
</organism>
<comment type="caution">
    <text evidence="1">The sequence shown here is derived from an EMBL/GenBank/DDBJ whole genome shotgun (WGS) entry which is preliminary data.</text>
</comment>
<accession>A0A9W4KCE1</accession>
<dbReference type="Proteomes" id="UP001154252">
    <property type="component" value="Unassembled WGS sequence"/>
</dbReference>
<proteinExistence type="predicted"/>
<protein>
    <submittedName>
        <fullName evidence="1">Uncharacterized protein</fullName>
    </submittedName>
</protein>
<dbReference type="EMBL" id="CAJVRC010000871">
    <property type="protein sequence ID" value="CAG8901461.1"/>
    <property type="molecule type" value="Genomic_DNA"/>
</dbReference>
<sequence length="414" mass="47278">MSSAKLEEQILCLTEFSPTDRAPDTPHLTFSLDARPWFLIDEDCYEISFTITRDENDTDRRPCVIQWDPIKDGFGQSGITLLCREADSWRHVQINPRRLSTNPLHPDVSTNAESCLKQLDPGTSVSWKTKLPSVFLDALSPRNFYEILWCGGKISLWDWGTLAERTARDQLIPKSPEIILPGGAYQEVEVVEVFEESDDEDCVYNLPSSPSSISPSSRNSDAPSFTVTITGPETLSIKDSVSDSKLRCPVTVNVSYDGPQHSMGDKRPITFLTSIFKIIDNRVDGFRLYAKDGDEWKGHEVNYLIYRHAYRFTKPAPFKVGYDDGYHFQTLMPGESWSFTRHVTDFPKEFAPGDKFRYQFKGSTLNWWDWGNYEDHKETVVWIEEDLLDSPKDNGGRPVIVLPASNYIEFTLIE</sequence>
<evidence type="ECO:0000313" key="2">
    <source>
        <dbReference type="Proteomes" id="UP001154252"/>
    </source>
</evidence>
<evidence type="ECO:0000313" key="1">
    <source>
        <dbReference type="EMBL" id="CAG8901461.1"/>
    </source>
</evidence>
<name>A0A9W4KCE1_9EURO</name>
<keyword evidence="2" id="KW-1185">Reference proteome</keyword>
<dbReference type="AlphaFoldDB" id="A0A9W4KCE1"/>
<gene>
    <name evidence="1" type="ORF">PEGY_LOCUS6481</name>
</gene>
<reference evidence="1" key="1">
    <citation type="submission" date="2021-07" db="EMBL/GenBank/DDBJ databases">
        <authorList>
            <person name="Branca A.L. A."/>
        </authorList>
    </citation>
    <scope>NUCLEOTIDE SEQUENCE</scope>
</reference>